<gene>
    <name evidence="1" type="ORF">ONZ43_g650</name>
</gene>
<dbReference type="EMBL" id="JAPESX010000089">
    <property type="protein sequence ID" value="KAJ8123392.1"/>
    <property type="molecule type" value="Genomic_DNA"/>
</dbReference>
<dbReference type="Proteomes" id="UP001153334">
    <property type="component" value="Unassembled WGS sequence"/>
</dbReference>
<protein>
    <submittedName>
        <fullName evidence="1">Uncharacterized protein</fullName>
    </submittedName>
</protein>
<evidence type="ECO:0000313" key="2">
    <source>
        <dbReference type="Proteomes" id="UP001153334"/>
    </source>
</evidence>
<name>A0ACC2J7K2_9PEZI</name>
<keyword evidence="2" id="KW-1185">Reference proteome</keyword>
<evidence type="ECO:0000313" key="1">
    <source>
        <dbReference type="EMBL" id="KAJ8123392.1"/>
    </source>
</evidence>
<reference evidence="1" key="1">
    <citation type="submission" date="2022-11" db="EMBL/GenBank/DDBJ databases">
        <title>Genome Sequence of Nemania bipapillata.</title>
        <authorList>
            <person name="Buettner E."/>
        </authorList>
    </citation>
    <scope>NUCLEOTIDE SEQUENCE</scope>
    <source>
        <strain evidence="1">CP14</strain>
    </source>
</reference>
<comment type="caution">
    <text evidence="1">The sequence shown here is derived from an EMBL/GenBank/DDBJ whole genome shotgun (WGS) entry which is preliminary data.</text>
</comment>
<organism evidence="1 2">
    <name type="scientific">Nemania bipapillata</name>
    <dbReference type="NCBI Taxonomy" id="110536"/>
    <lineage>
        <taxon>Eukaryota</taxon>
        <taxon>Fungi</taxon>
        <taxon>Dikarya</taxon>
        <taxon>Ascomycota</taxon>
        <taxon>Pezizomycotina</taxon>
        <taxon>Sordariomycetes</taxon>
        <taxon>Xylariomycetidae</taxon>
        <taxon>Xylariales</taxon>
        <taxon>Xylariaceae</taxon>
        <taxon>Nemania</taxon>
    </lineage>
</organism>
<accession>A0ACC2J7K2</accession>
<proteinExistence type="predicted"/>
<sequence length="447" mass="51042">MCGMHITGKIGYFEKLATHILLMSNLKDHGEVAMANGEDGQKIRLTARLPKILGHVVRIAPNELVFSTPQAITDIYSAAIKNHETWVKTSFTDFGTGDGGISWEQDPVKHRKVAKRISPVFSTKSIKAKEHVLQMYVDMFVKRMQEIGGSKEGIELPKASDLLHQRVIATNHKCPLKFLFVPPRILRTLPHVLGINSQEVQRRIDQRANTKHLDYFESLVPPDAPIPTGRELNHLEQIAAQLLVAGYDPVADQFYGLLFWLLKEPDVLATLVEEIRSNLLRYEDIVPDALVSLRYMHACIQESFRMMDTGPNGMPRVSPGAMVDGVYVPKGVECQMSFFAIIRNEKYFRDALSYRPQRWLSPDHPKYETKYSDDMLKAVVPFSTGPRACPGRESAWIQMRLFLAKVLWAFNLELVRGKDITFDRDFSVHTMWNKPSIWVRFIPVERE</sequence>